<dbReference type="EMBL" id="CAACVJ010000699">
    <property type="protein sequence ID" value="VEP18784.1"/>
    <property type="molecule type" value="Genomic_DNA"/>
</dbReference>
<sequence>MLCRIYLEFVRQKCEFSFEQFLKENLDSSFLQNEKLANKLGEIGRVRNVYYWSNQPQQLSKPYCGY</sequence>
<evidence type="ECO:0000313" key="2">
    <source>
        <dbReference type="Proteomes" id="UP000320055"/>
    </source>
</evidence>
<evidence type="ECO:0000313" key="1">
    <source>
        <dbReference type="EMBL" id="VEP18784.1"/>
    </source>
</evidence>
<dbReference type="Proteomes" id="UP000320055">
    <property type="component" value="Unassembled WGS sequence"/>
</dbReference>
<accession>A0A563W531</accession>
<protein>
    <submittedName>
        <fullName evidence="1">Uncharacterized protein</fullName>
    </submittedName>
</protein>
<name>A0A563W531_9CYAN</name>
<dbReference type="AlphaFoldDB" id="A0A563W531"/>
<keyword evidence="2" id="KW-1185">Reference proteome</keyword>
<gene>
    <name evidence="1" type="ORF">H1P_900008</name>
</gene>
<organism evidence="1 2">
    <name type="scientific">Hyella patelloides LEGE 07179</name>
    <dbReference type="NCBI Taxonomy" id="945734"/>
    <lineage>
        <taxon>Bacteria</taxon>
        <taxon>Bacillati</taxon>
        <taxon>Cyanobacteriota</taxon>
        <taxon>Cyanophyceae</taxon>
        <taxon>Pleurocapsales</taxon>
        <taxon>Hyellaceae</taxon>
        <taxon>Hyella</taxon>
    </lineage>
</organism>
<proteinExistence type="predicted"/>
<reference evidence="1 2" key="1">
    <citation type="submission" date="2019-01" db="EMBL/GenBank/DDBJ databases">
        <authorList>
            <person name="Brito A."/>
        </authorList>
    </citation>
    <scope>NUCLEOTIDE SEQUENCE [LARGE SCALE GENOMIC DNA]</scope>
    <source>
        <strain evidence="1">1</strain>
    </source>
</reference>